<dbReference type="EMBL" id="CAJNOQ010021165">
    <property type="protein sequence ID" value="CAF1481695.1"/>
    <property type="molecule type" value="Genomic_DNA"/>
</dbReference>
<comment type="caution">
    <text evidence="11">The sequence shown here is derived from an EMBL/GenBank/DDBJ whole genome shotgun (WGS) entry which is preliminary data.</text>
</comment>
<dbReference type="EMBL" id="CAJOBC010086650">
    <property type="protein sequence ID" value="CAF4346645.1"/>
    <property type="molecule type" value="Genomic_DNA"/>
</dbReference>
<keyword evidence="6" id="KW-0813">Transport</keyword>
<comment type="function">
    <text evidence="1">Functions as an U snRNP-specific nuclear import adapter. Involved in the trimethylguanosine (m3G)-cap-dependent nuclear import of U snRNPs. Binds specifically to the terminal m3G-cap U snRNAs.</text>
</comment>
<evidence type="ECO:0000256" key="5">
    <source>
        <dbReference type="ARBA" id="ARBA00016034"/>
    </source>
</evidence>
<name>A0A815RRM1_9BILA</name>
<dbReference type="InterPro" id="IPR017336">
    <property type="entry name" value="Snurportin-1"/>
</dbReference>
<feature type="domain" description="Snurportin-1 m3G cap-binding" evidence="10">
    <location>
        <begin position="101"/>
        <end position="230"/>
    </location>
</feature>
<dbReference type="Pfam" id="PF21974">
    <property type="entry name" value="SPN1_m3Gcap_bd"/>
    <property type="match status" value="1"/>
</dbReference>
<dbReference type="GO" id="GO:0061015">
    <property type="term" value="P:snRNA import into nucleus"/>
    <property type="evidence" value="ECO:0007669"/>
    <property type="project" value="InterPro"/>
</dbReference>
<gene>
    <name evidence="11" type="ORF">GPM918_LOCUS35868</name>
    <name evidence="12" type="ORF">SRO942_LOCUS36595</name>
</gene>
<dbReference type="PANTHER" id="PTHR13403:SF6">
    <property type="entry name" value="SNURPORTIN-1"/>
    <property type="match status" value="1"/>
</dbReference>
<accession>A0A815RRM1</accession>
<dbReference type="GO" id="GO:0005634">
    <property type="term" value="C:nucleus"/>
    <property type="evidence" value="ECO:0007669"/>
    <property type="project" value="UniProtKB-SubCell"/>
</dbReference>
<dbReference type="SUPFAM" id="SSF56091">
    <property type="entry name" value="DNA ligase/mRNA capping enzyme, catalytic domain"/>
    <property type="match status" value="1"/>
</dbReference>
<evidence type="ECO:0000256" key="7">
    <source>
        <dbReference type="ARBA" id="ARBA00022490"/>
    </source>
</evidence>
<evidence type="ECO:0000259" key="10">
    <source>
        <dbReference type="Pfam" id="PF21974"/>
    </source>
</evidence>
<evidence type="ECO:0000256" key="1">
    <source>
        <dbReference type="ARBA" id="ARBA00003975"/>
    </source>
</evidence>
<comment type="similarity">
    <text evidence="4">Belongs to the snurportin family.</text>
</comment>
<dbReference type="Proteomes" id="UP000681722">
    <property type="component" value="Unassembled WGS sequence"/>
</dbReference>
<proteinExistence type="inferred from homology"/>
<evidence type="ECO:0000313" key="11">
    <source>
        <dbReference type="EMBL" id="CAF1481695.1"/>
    </source>
</evidence>
<dbReference type="GO" id="GO:0003723">
    <property type="term" value="F:RNA binding"/>
    <property type="evidence" value="ECO:0007669"/>
    <property type="project" value="UniProtKB-KW"/>
</dbReference>
<evidence type="ECO:0000256" key="6">
    <source>
        <dbReference type="ARBA" id="ARBA00022448"/>
    </source>
</evidence>
<evidence type="ECO:0000256" key="8">
    <source>
        <dbReference type="ARBA" id="ARBA00022884"/>
    </source>
</evidence>
<dbReference type="InterPro" id="IPR047857">
    <property type="entry name" value="Snurportin1_C"/>
</dbReference>
<evidence type="ECO:0000256" key="9">
    <source>
        <dbReference type="ARBA" id="ARBA00023242"/>
    </source>
</evidence>
<evidence type="ECO:0000313" key="13">
    <source>
        <dbReference type="Proteomes" id="UP000663829"/>
    </source>
</evidence>
<keyword evidence="8" id="KW-0694">RNA-binding</keyword>
<dbReference type="Gene3D" id="3.30.470.30">
    <property type="entry name" value="DNA ligase/mRNA capping enzyme"/>
    <property type="match status" value="1"/>
</dbReference>
<keyword evidence="9" id="KW-0539">Nucleus</keyword>
<sequence>MSTDLSEFNQLTLKDTSHHYSKYKLKTPLLTENQIERRHRLLLEQKHRRDEKFLQVRDLLVVDELSSMDSENSSNNKILKKHFPPRRSRNHIHRVACPIGLMLAEWLLDVPDDLFTSKWYLLSCPRGQRCLVVTYCGQTYVFNKNGHFICKHSSALPGGSKQSQHQALTILCCIYNSKTEVYYILDLLIWNSVQYIHSECQCRFFILKSQYEENKQQLTTVDDINNPYAFQVNSNQFMNEF</sequence>
<evidence type="ECO:0000256" key="4">
    <source>
        <dbReference type="ARBA" id="ARBA00007540"/>
    </source>
</evidence>
<evidence type="ECO:0000313" key="12">
    <source>
        <dbReference type="EMBL" id="CAF4346645.1"/>
    </source>
</evidence>
<keyword evidence="13" id="KW-1185">Reference proteome</keyword>
<evidence type="ECO:0000256" key="2">
    <source>
        <dbReference type="ARBA" id="ARBA00004123"/>
    </source>
</evidence>
<dbReference type="Proteomes" id="UP000663829">
    <property type="component" value="Unassembled WGS sequence"/>
</dbReference>
<keyword evidence="7" id="KW-0963">Cytoplasm</keyword>
<organism evidence="11 13">
    <name type="scientific">Didymodactylos carnosus</name>
    <dbReference type="NCBI Taxonomy" id="1234261"/>
    <lineage>
        <taxon>Eukaryota</taxon>
        <taxon>Metazoa</taxon>
        <taxon>Spiralia</taxon>
        <taxon>Gnathifera</taxon>
        <taxon>Rotifera</taxon>
        <taxon>Eurotatoria</taxon>
        <taxon>Bdelloidea</taxon>
        <taxon>Philodinida</taxon>
        <taxon>Philodinidae</taxon>
        <taxon>Didymodactylos</taxon>
    </lineage>
</organism>
<evidence type="ECO:0000256" key="3">
    <source>
        <dbReference type="ARBA" id="ARBA00004496"/>
    </source>
</evidence>
<comment type="subcellular location">
    <subcellularLocation>
        <location evidence="3">Cytoplasm</location>
    </subcellularLocation>
    <subcellularLocation>
        <location evidence="2">Nucleus</location>
    </subcellularLocation>
</comment>
<protein>
    <recommendedName>
        <fullName evidence="5">Snurportin-1</fullName>
    </recommendedName>
</protein>
<dbReference type="PANTHER" id="PTHR13403">
    <property type="entry name" value="SNURPORTIN1 RNUT1 PROTEIN RNA, U TRANSPORTER 1"/>
    <property type="match status" value="1"/>
</dbReference>
<reference evidence="11" key="1">
    <citation type="submission" date="2021-02" db="EMBL/GenBank/DDBJ databases">
        <authorList>
            <person name="Nowell W R."/>
        </authorList>
    </citation>
    <scope>NUCLEOTIDE SEQUENCE</scope>
</reference>
<dbReference type="GO" id="GO:0005737">
    <property type="term" value="C:cytoplasm"/>
    <property type="evidence" value="ECO:0007669"/>
    <property type="project" value="UniProtKB-SubCell"/>
</dbReference>
<dbReference type="AlphaFoldDB" id="A0A815RRM1"/>
<dbReference type="OrthoDB" id="10003593at2759"/>